<reference evidence="5 6" key="1">
    <citation type="submission" date="2016-08" db="EMBL/GenBank/DDBJ databases">
        <title>A Parts List for Fungal Cellulosomes Revealed by Comparative Genomics.</title>
        <authorList>
            <consortium name="DOE Joint Genome Institute"/>
            <person name="Haitjema C.H."/>
            <person name="Gilmore S.P."/>
            <person name="Henske J.K."/>
            <person name="Solomon K.V."/>
            <person name="De Groot R."/>
            <person name="Kuo A."/>
            <person name="Mondo S.J."/>
            <person name="Salamov A.A."/>
            <person name="Labutti K."/>
            <person name="Zhao Z."/>
            <person name="Chiniquy J."/>
            <person name="Barry K."/>
            <person name="Brewer H.M."/>
            <person name="Purvine S.O."/>
            <person name="Wright A.T."/>
            <person name="Boxma B."/>
            <person name="Van Alen T."/>
            <person name="Hackstein J.H."/>
            <person name="Baker S.E."/>
            <person name="Grigoriev I.V."/>
            <person name="O'Malley M.A."/>
        </authorList>
    </citation>
    <scope>NUCLEOTIDE SEQUENCE [LARGE SCALE GENOMIC DNA]</scope>
    <source>
        <strain evidence="5 6">G1</strain>
    </source>
</reference>
<dbReference type="AlphaFoldDB" id="A0A1Y2B0G8"/>
<feature type="transmembrane region" description="Helical" evidence="2">
    <location>
        <begin position="672"/>
        <end position="692"/>
    </location>
</feature>
<dbReference type="Pfam" id="PF25117">
    <property type="entry name" value="Agd3_C"/>
    <property type="match status" value="1"/>
</dbReference>
<evidence type="ECO:0000313" key="5">
    <source>
        <dbReference type="EMBL" id="ORY28226.1"/>
    </source>
</evidence>
<dbReference type="OrthoDB" id="5151256at2759"/>
<dbReference type="InterPro" id="IPR056826">
    <property type="entry name" value="Agd3_CE"/>
</dbReference>
<dbReference type="GO" id="GO:0031505">
    <property type="term" value="P:fungal-type cell wall organization"/>
    <property type="evidence" value="ECO:0007669"/>
    <property type="project" value="TreeGrafter"/>
</dbReference>
<evidence type="ECO:0000256" key="1">
    <source>
        <dbReference type="SAM" id="MobiDB-lite"/>
    </source>
</evidence>
<comment type="caution">
    <text evidence="5">The sequence shown here is derived from an EMBL/GenBank/DDBJ whole genome shotgun (WGS) entry which is preliminary data.</text>
</comment>
<dbReference type="InterPro" id="IPR056825">
    <property type="entry name" value="Agd3_C"/>
</dbReference>
<dbReference type="GO" id="GO:0005199">
    <property type="term" value="F:structural constituent of cell wall"/>
    <property type="evidence" value="ECO:0007669"/>
    <property type="project" value="TreeGrafter"/>
</dbReference>
<evidence type="ECO:0000259" key="4">
    <source>
        <dbReference type="Pfam" id="PF25117"/>
    </source>
</evidence>
<keyword evidence="2" id="KW-1133">Transmembrane helix</keyword>
<evidence type="ECO:0000259" key="3">
    <source>
        <dbReference type="Pfam" id="PF25115"/>
    </source>
</evidence>
<keyword evidence="2" id="KW-0812">Transmembrane</keyword>
<feature type="region of interest" description="Disordered" evidence="1">
    <location>
        <begin position="639"/>
        <end position="662"/>
    </location>
</feature>
<dbReference type="EMBL" id="MCOG01000187">
    <property type="protein sequence ID" value="ORY28226.1"/>
    <property type="molecule type" value="Genomic_DNA"/>
</dbReference>
<dbReference type="InterPro" id="IPR050788">
    <property type="entry name" value="Yeast_SRP1/TIP1_CWP"/>
</dbReference>
<keyword evidence="2" id="KW-0472">Membrane</keyword>
<organism evidence="5 6">
    <name type="scientific">Neocallimastix californiae</name>
    <dbReference type="NCBI Taxonomy" id="1754190"/>
    <lineage>
        <taxon>Eukaryota</taxon>
        <taxon>Fungi</taxon>
        <taxon>Fungi incertae sedis</taxon>
        <taxon>Chytridiomycota</taxon>
        <taxon>Chytridiomycota incertae sedis</taxon>
        <taxon>Neocallimastigomycetes</taxon>
        <taxon>Neocallimastigales</taxon>
        <taxon>Neocallimastigaceae</taxon>
        <taxon>Neocallimastix</taxon>
    </lineage>
</organism>
<dbReference type="PANTHER" id="PTHR31002">
    <property type="entry name" value="SERIPAUPERIN"/>
    <property type="match status" value="1"/>
</dbReference>
<accession>A0A1Y2B0G8</accession>
<name>A0A1Y2B0G8_9FUNG</name>
<feature type="domain" description="Agd3 C-terminal" evidence="4">
    <location>
        <begin position="565"/>
        <end position="615"/>
    </location>
</feature>
<keyword evidence="6" id="KW-1185">Reference proteome</keyword>
<dbReference type="GO" id="GO:0009277">
    <property type="term" value="C:fungal-type cell wall"/>
    <property type="evidence" value="ECO:0007669"/>
    <property type="project" value="TreeGrafter"/>
</dbReference>
<feature type="compositionally biased region" description="Low complexity" evidence="1">
    <location>
        <begin position="639"/>
        <end position="654"/>
    </location>
</feature>
<evidence type="ECO:0000256" key="2">
    <source>
        <dbReference type="SAM" id="Phobius"/>
    </source>
</evidence>
<dbReference type="PANTHER" id="PTHR31002:SF34">
    <property type="entry name" value="CELL WALL PROTEIN CWP1-RELATED"/>
    <property type="match status" value="1"/>
</dbReference>
<evidence type="ECO:0000313" key="6">
    <source>
        <dbReference type="Proteomes" id="UP000193920"/>
    </source>
</evidence>
<proteinExistence type="predicted"/>
<dbReference type="Pfam" id="PF25115">
    <property type="entry name" value="Agd3_CE"/>
    <property type="match status" value="1"/>
</dbReference>
<dbReference type="Proteomes" id="UP000193920">
    <property type="component" value="Unassembled WGS sequence"/>
</dbReference>
<feature type="domain" description="Agd3 deacetylase" evidence="3">
    <location>
        <begin position="197"/>
        <end position="554"/>
    </location>
</feature>
<protein>
    <submittedName>
        <fullName evidence="5">Uncharacterized protein</fullName>
    </submittedName>
</protein>
<gene>
    <name evidence="5" type="ORF">LY90DRAFT_705739</name>
</gene>
<dbReference type="STRING" id="1754190.A0A1Y2B0G8"/>
<dbReference type="GO" id="GO:0000324">
    <property type="term" value="C:fungal-type vacuole"/>
    <property type="evidence" value="ECO:0007669"/>
    <property type="project" value="TreeGrafter"/>
</dbReference>
<sequence>MNYNTVPFPVTQLELESNNVALYNAILIEGATQQELSGIKPQIEAYQKKYKVRVAYLNCEPDSTLGIVDTNTVAGQKGTVQMRTASLTNEGLQLAKKYQMKGENIKFDIANCIYNEAIQGCDQYPHYEVTFSNPDIIPLIKYDGVEFYGGCLIKKEVEAMYFFTSNIDSAIAYFIGHLYISWTNYGLIDGFRRLYLGIQIDDFFINNQFNYTEGTEYRSSVDDMKNIAQWQKDILQRMPNGSNLKIELALNGIHVLIAANHKQFIAQDWTVYNKPRDFVKPLNEVGSKRWPETVDSDWDDKVLRENDKLYDYFAKSPEHQDDFYWLTHTFSHQNLDYASLHDADMEIGLNIKMCKEPYLGMYNRKCFSPHSIVCPEISGLHNGHTLQSFKKNDVLYAVGDTSRADLNPENFYIPLITNTTFANFDGFLIIPRQPPQIYWDCSTVDQNLILYKERYQQAIDWPTHLKNEADIHIKNFLKLRHDPYMFHEGNLRNTDQPEVVVGGAKGKFGLMQQWVENMVAEINKYMDWPLISLKMDDLVESYKLRLAEKQCSPKYTMVIDDTSLKISEIKVSATNGDCLVPIFIIRDTEVDPSNVSNIEQVGNDPATAWVQASNKGPKSLKFIHDIVWNDDTYTGKYKAASSSSPMDSAPGASDTTEGTPSEPTFFSKHKKLIIGGGIGLFVVIAAVAFYFIKKRRESSEYENYEKNIMKDSNQDRPFAPLSKLNQNGNSMYGNNGYSGYNEFNGYDKRYNNGRNQF</sequence>